<dbReference type="AlphaFoldDB" id="A0AAD6Y7L8"/>
<keyword evidence="3" id="KW-1185">Reference proteome</keyword>
<feature type="compositionally biased region" description="Basic residues" evidence="1">
    <location>
        <begin position="75"/>
        <end position="88"/>
    </location>
</feature>
<reference evidence="2" key="1">
    <citation type="submission" date="2023-03" db="EMBL/GenBank/DDBJ databases">
        <title>Massive genome expansion in bonnet fungi (Mycena s.s.) driven by repeated elements and novel gene families across ecological guilds.</title>
        <authorList>
            <consortium name="Lawrence Berkeley National Laboratory"/>
            <person name="Harder C.B."/>
            <person name="Miyauchi S."/>
            <person name="Viragh M."/>
            <person name="Kuo A."/>
            <person name="Thoen E."/>
            <person name="Andreopoulos B."/>
            <person name="Lu D."/>
            <person name="Skrede I."/>
            <person name="Drula E."/>
            <person name="Henrissat B."/>
            <person name="Morin E."/>
            <person name="Kohler A."/>
            <person name="Barry K."/>
            <person name="LaButti K."/>
            <person name="Morin E."/>
            <person name="Salamov A."/>
            <person name="Lipzen A."/>
            <person name="Mereny Z."/>
            <person name="Hegedus B."/>
            <person name="Baldrian P."/>
            <person name="Stursova M."/>
            <person name="Weitz H."/>
            <person name="Taylor A."/>
            <person name="Grigoriev I.V."/>
            <person name="Nagy L.G."/>
            <person name="Martin F."/>
            <person name="Kauserud H."/>
        </authorList>
    </citation>
    <scope>NUCLEOTIDE SEQUENCE</scope>
    <source>
        <strain evidence="2">9144</strain>
    </source>
</reference>
<evidence type="ECO:0000313" key="3">
    <source>
        <dbReference type="Proteomes" id="UP001219525"/>
    </source>
</evidence>
<feature type="compositionally biased region" description="Low complexity" evidence="1">
    <location>
        <begin position="89"/>
        <end position="106"/>
    </location>
</feature>
<proteinExistence type="predicted"/>
<feature type="compositionally biased region" description="Polar residues" evidence="1">
    <location>
        <begin position="50"/>
        <end position="68"/>
    </location>
</feature>
<evidence type="ECO:0000313" key="2">
    <source>
        <dbReference type="EMBL" id="KAJ7194948.1"/>
    </source>
</evidence>
<dbReference type="EMBL" id="JARJCW010000094">
    <property type="protein sequence ID" value="KAJ7194948.1"/>
    <property type="molecule type" value="Genomic_DNA"/>
</dbReference>
<dbReference type="Proteomes" id="UP001219525">
    <property type="component" value="Unassembled WGS sequence"/>
</dbReference>
<name>A0AAD6Y7L8_9AGAR</name>
<feature type="region of interest" description="Disordered" evidence="1">
    <location>
        <begin position="48"/>
        <end position="115"/>
    </location>
</feature>
<organism evidence="2 3">
    <name type="scientific">Mycena pura</name>
    <dbReference type="NCBI Taxonomy" id="153505"/>
    <lineage>
        <taxon>Eukaryota</taxon>
        <taxon>Fungi</taxon>
        <taxon>Dikarya</taxon>
        <taxon>Basidiomycota</taxon>
        <taxon>Agaricomycotina</taxon>
        <taxon>Agaricomycetes</taxon>
        <taxon>Agaricomycetidae</taxon>
        <taxon>Agaricales</taxon>
        <taxon>Marasmiineae</taxon>
        <taxon>Mycenaceae</taxon>
        <taxon>Mycena</taxon>
    </lineage>
</organism>
<evidence type="ECO:0000256" key="1">
    <source>
        <dbReference type="SAM" id="MobiDB-lite"/>
    </source>
</evidence>
<sequence length="274" mass="28751">MPTCCLSALAGQRFILDNHIGSFGSIVVRVDPRCWTLGSSTARTLRSPVTVGTRSSIAPGSSISTPPRTSALPRARIKVVQHARRSRSPRSSPSAAPGTGAAWGPAAPTPGPSSAVAHLTKKRCAATVGWCTAASADLQMPVGPGFVMGVGVGSAAVLGDAGCGQRVRLDVRCFFRFFRLPPSLLPSEPASVAVLPCRRWTSARGALGWRRRGAHTSRCICAMIIAAMVPLSTPKTSSACLRLVFVALDYGVRDSAYGNILITIEWCPGLEDTI</sequence>
<comment type="caution">
    <text evidence="2">The sequence shown here is derived from an EMBL/GenBank/DDBJ whole genome shotgun (WGS) entry which is preliminary data.</text>
</comment>
<gene>
    <name evidence="2" type="ORF">GGX14DRAFT_404305</name>
</gene>
<accession>A0AAD6Y7L8</accession>
<protein>
    <submittedName>
        <fullName evidence="2">Uncharacterized protein</fullName>
    </submittedName>
</protein>